<keyword evidence="5 8" id="KW-0812">Transmembrane</keyword>
<name>A0A316GDF9_9RHOB</name>
<organism evidence="9 10">
    <name type="scientific">Silicimonas algicola</name>
    <dbReference type="NCBI Taxonomy" id="1826607"/>
    <lineage>
        <taxon>Bacteria</taxon>
        <taxon>Pseudomonadati</taxon>
        <taxon>Pseudomonadota</taxon>
        <taxon>Alphaproteobacteria</taxon>
        <taxon>Rhodobacterales</taxon>
        <taxon>Paracoccaceae</taxon>
    </lineage>
</organism>
<feature type="transmembrane region" description="Helical" evidence="8">
    <location>
        <begin position="381"/>
        <end position="398"/>
    </location>
</feature>
<evidence type="ECO:0000256" key="1">
    <source>
        <dbReference type="ARBA" id="ARBA00004651"/>
    </source>
</evidence>
<comment type="caution">
    <text evidence="9">The sequence shown here is derived from an EMBL/GenBank/DDBJ whole genome shotgun (WGS) entry which is preliminary data.</text>
</comment>
<evidence type="ECO:0000256" key="8">
    <source>
        <dbReference type="SAM" id="Phobius"/>
    </source>
</evidence>
<comment type="subcellular location">
    <subcellularLocation>
        <location evidence="1">Cell membrane</location>
        <topology evidence="1">Multi-pass membrane protein</topology>
    </subcellularLocation>
</comment>
<accession>A0A316GDF9</accession>
<feature type="transmembrane region" description="Helical" evidence="8">
    <location>
        <begin position="355"/>
        <end position="374"/>
    </location>
</feature>
<keyword evidence="7 8" id="KW-0472">Membrane</keyword>
<feature type="transmembrane region" description="Helical" evidence="8">
    <location>
        <begin position="473"/>
        <end position="493"/>
    </location>
</feature>
<keyword evidence="6 8" id="KW-1133">Transmembrane helix</keyword>
<feature type="transmembrane region" description="Helical" evidence="8">
    <location>
        <begin position="98"/>
        <end position="117"/>
    </location>
</feature>
<feature type="transmembrane region" description="Helical" evidence="8">
    <location>
        <begin position="189"/>
        <end position="210"/>
    </location>
</feature>
<feature type="transmembrane region" description="Helical" evidence="8">
    <location>
        <begin position="154"/>
        <end position="177"/>
    </location>
</feature>
<sequence>MQPGILVLVGISALLVLVGTQVSLGIFTIDEAVYLQGADTFRLTGGFVFDNGIERFLSQDLTWAGFLPYGPNGQTTQYPPGMSILGGWLLSAFELRGLLFLNVFATVGSLFVTRALARLLFDDQQIALAASLLFLLGTFVAEYAFAYWPHMLSVFAVNLSLLLFLKALLFGNCVFTLSALSGLVLGMGLLFRIDTILLLPVIGLLNLLFVRRWQEFVGITLGGMVGLAGPVVLLAAINSQRYGTWNPLSYGPSQDGGVSISSYGSQSVVFLGLGAGFVATKLLGARVPVDVRGGLLLAVMALCALLIPELRGVLLAYGKGVLDLIINAAWIIDNRGGVVPGIEGTLLFWGLSKKALGQSLPWIGVLLALVGLAWNDRRKSILILLLLIGVWTFPFLVQTWHGGLGANMRYFLPLLPALSILATWVTGRLLADPAISARQGRRLLLVGGVLGSMTAFLWMQHAEGGLASAHQNFSTYVFVAVAIASFLTGVFAWPGLRKGVLLLVGIGIGTGVFNGMTDTYIGQLRRAAADALPDLTAGYDVPVLIFDRLYRSAMVTPDQYVAIPSGAYYLPDPVLVLAAIDAELRVVMPESMGRIFTKSYSAFKIDGVPHGEDPMVDITRSASFDPVIGADYPLLHR</sequence>
<dbReference type="GO" id="GO:0005886">
    <property type="term" value="C:plasma membrane"/>
    <property type="evidence" value="ECO:0007669"/>
    <property type="project" value="UniProtKB-SubCell"/>
</dbReference>
<feature type="transmembrane region" description="Helical" evidence="8">
    <location>
        <begin position="258"/>
        <end position="279"/>
    </location>
</feature>
<proteinExistence type="predicted"/>
<dbReference type="EMBL" id="QGGV01000001">
    <property type="protein sequence ID" value="PWK59039.1"/>
    <property type="molecule type" value="Genomic_DNA"/>
</dbReference>
<feature type="transmembrane region" description="Helical" evidence="8">
    <location>
        <begin position="291"/>
        <end position="307"/>
    </location>
</feature>
<evidence type="ECO:0000256" key="5">
    <source>
        <dbReference type="ARBA" id="ARBA00022692"/>
    </source>
</evidence>
<evidence type="ECO:0000256" key="3">
    <source>
        <dbReference type="ARBA" id="ARBA00022676"/>
    </source>
</evidence>
<protein>
    <recommendedName>
        <fullName evidence="11">4-amino-4-deoxy-L-arabinose transferase-like glycosyltransferase</fullName>
    </recommendedName>
</protein>
<dbReference type="PANTHER" id="PTHR33908">
    <property type="entry name" value="MANNOSYLTRANSFERASE YKCB-RELATED"/>
    <property type="match status" value="1"/>
</dbReference>
<dbReference type="KEGG" id="salo:EF888_05740"/>
<keyword evidence="3" id="KW-0328">Glycosyltransferase</keyword>
<evidence type="ECO:0000313" key="10">
    <source>
        <dbReference type="Proteomes" id="UP000245390"/>
    </source>
</evidence>
<keyword evidence="10" id="KW-1185">Reference proteome</keyword>
<evidence type="ECO:0000256" key="6">
    <source>
        <dbReference type="ARBA" id="ARBA00022989"/>
    </source>
</evidence>
<evidence type="ECO:0000256" key="4">
    <source>
        <dbReference type="ARBA" id="ARBA00022679"/>
    </source>
</evidence>
<gene>
    <name evidence="9" type="ORF">C8D95_101861</name>
</gene>
<keyword evidence="4" id="KW-0808">Transferase</keyword>
<feature type="transmembrane region" description="Helical" evidence="8">
    <location>
        <begin position="126"/>
        <end position="148"/>
    </location>
</feature>
<feature type="transmembrane region" description="Helical" evidence="8">
    <location>
        <begin position="443"/>
        <end position="461"/>
    </location>
</feature>
<dbReference type="PANTHER" id="PTHR33908:SF11">
    <property type="entry name" value="MEMBRANE PROTEIN"/>
    <property type="match status" value="1"/>
</dbReference>
<evidence type="ECO:0000313" key="9">
    <source>
        <dbReference type="EMBL" id="PWK59039.1"/>
    </source>
</evidence>
<feature type="transmembrane region" description="Helical" evidence="8">
    <location>
        <begin position="216"/>
        <end position="237"/>
    </location>
</feature>
<evidence type="ECO:0000256" key="2">
    <source>
        <dbReference type="ARBA" id="ARBA00022475"/>
    </source>
</evidence>
<evidence type="ECO:0000256" key="7">
    <source>
        <dbReference type="ARBA" id="ARBA00023136"/>
    </source>
</evidence>
<dbReference type="RefSeq" id="WP_109757869.1">
    <property type="nucleotide sequence ID" value="NZ_CP034588.1"/>
</dbReference>
<dbReference type="AlphaFoldDB" id="A0A316GDF9"/>
<evidence type="ECO:0008006" key="11">
    <source>
        <dbReference type="Google" id="ProtNLM"/>
    </source>
</evidence>
<feature type="transmembrane region" description="Helical" evidence="8">
    <location>
        <begin position="410"/>
        <end position="431"/>
    </location>
</feature>
<reference evidence="9 10" key="1">
    <citation type="submission" date="2018-05" db="EMBL/GenBank/DDBJ databases">
        <title>Genomic Encyclopedia of Type Strains, Phase IV (KMG-IV): sequencing the most valuable type-strain genomes for metagenomic binning, comparative biology and taxonomic classification.</title>
        <authorList>
            <person name="Goeker M."/>
        </authorList>
    </citation>
    <scope>NUCLEOTIDE SEQUENCE [LARGE SCALE GENOMIC DNA]</scope>
    <source>
        <strain evidence="9 10">DSM 103371</strain>
    </source>
</reference>
<dbReference type="InterPro" id="IPR050297">
    <property type="entry name" value="LipidA_mod_glycosyltrf_83"/>
</dbReference>
<keyword evidence="2" id="KW-1003">Cell membrane</keyword>
<dbReference type="GO" id="GO:0016763">
    <property type="term" value="F:pentosyltransferase activity"/>
    <property type="evidence" value="ECO:0007669"/>
    <property type="project" value="TreeGrafter"/>
</dbReference>
<dbReference type="Proteomes" id="UP000245390">
    <property type="component" value="Unassembled WGS sequence"/>
</dbReference>
<dbReference type="OrthoDB" id="7419894at2"/>
<dbReference type="GO" id="GO:0009103">
    <property type="term" value="P:lipopolysaccharide biosynthetic process"/>
    <property type="evidence" value="ECO:0007669"/>
    <property type="project" value="UniProtKB-ARBA"/>
</dbReference>
<feature type="transmembrane region" description="Helical" evidence="8">
    <location>
        <begin position="500"/>
        <end position="517"/>
    </location>
</feature>